<dbReference type="PROSITE" id="PS00018">
    <property type="entry name" value="EF_HAND_1"/>
    <property type="match status" value="1"/>
</dbReference>
<dbReference type="PROSITE" id="PS50222">
    <property type="entry name" value="EF_HAND_2"/>
    <property type="match status" value="1"/>
</dbReference>
<dbReference type="InterPro" id="IPR002048">
    <property type="entry name" value="EF_hand_dom"/>
</dbReference>
<dbReference type="InterPro" id="IPR018247">
    <property type="entry name" value="EF_Hand_1_Ca_BS"/>
</dbReference>
<accession>A0A0M0JMZ2</accession>
<keyword evidence="4" id="KW-1185">Reference proteome</keyword>
<dbReference type="Proteomes" id="UP000037460">
    <property type="component" value="Unassembled WGS sequence"/>
</dbReference>
<feature type="domain" description="EF-hand" evidence="2">
    <location>
        <begin position="72"/>
        <end position="107"/>
    </location>
</feature>
<dbReference type="Gene3D" id="1.10.238.10">
    <property type="entry name" value="EF-hand"/>
    <property type="match status" value="1"/>
</dbReference>
<evidence type="ECO:0000313" key="3">
    <source>
        <dbReference type="EMBL" id="KOO27692.1"/>
    </source>
</evidence>
<dbReference type="InterPro" id="IPR011992">
    <property type="entry name" value="EF-hand-dom_pair"/>
</dbReference>
<sequence>MIGALDEDGDGRVTLAEALATWKAVAAAVGASSDASAKQMAAKQMAVPAVTLLEAMRRAKSTIDELERLKFGVELAVEGAVAAVDADGDGKITVEEVVMAPGRIAAWFGVWRDLIARGKL</sequence>
<dbReference type="SUPFAM" id="SSF47473">
    <property type="entry name" value="EF-hand"/>
    <property type="match status" value="1"/>
</dbReference>
<reference evidence="4" key="1">
    <citation type="journal article" date="2015" name="PLoS Genet.">
        <title>Genome Sequence and Transcriptome Analyses of Chrysochromulina tobin: Metabolic Tools for Enhanced Algal Fitness in the Prominent Order Prymnesiales (Haptophyceae).</title>
        <authorList>
            <person name="Hovde B.T."/>
            <person name="Deodato C.R."/>
            <person name="Hunsperger H.M."/>
            <person name="Ryken S.A."/>
            <person name="Yost W."/>
            <person name="Jha R.K."/>
            <person name="Patterson J."/>
            <person name="Monnat R.J. Jr."/>
            <person name="Barlow S.B."/>
            <person name="Starkenburg S.R."/>
            <person name="Cattolico R.A."/>
        </authorList>
    </citation>
    <scope>NUCLEOTIDE SEQUENCE</scope>
    <source>
        <strain evidence="4">CCMP291</strain>
    </source>
</reference>
<organism evidence="3 4">
    <name type="scientific">Chrysochromulina tobinii</name>
    <dbReference type="NCBI Taxonomy" id="1460289"/>
    <lineage>
        <taxon>Eukaryota</taxon>
        <taxon>Haptista</taxon>
        <taxon>Haptophyta</taxon>
        <taxon>Prymnesiophyceae</taxon>
        <taxon>Prymnesiales</taxon>
        <taxon>Chrysochromulinaceae</taxon>
        <taxon>Chrysochromulina</taxon>
    </lineage>
</organism>
<keyword evidence="1" id="KW-0106">Calcium</keyword>
<comment type="caution">
    <text evidence="3">The sequence shown here is derived from an EMBL/GenBank/DDBJ whole genome shotgun (WGS) entry which is preliminary data.</text>
</comment>
<dbReference type="AlphaFoldDB" id="A0A0M0JMZ2"/>
<dbReference type="EMBL" id="JWZX01002683">
    <property type="protein sequence ID" value="KOO27692.1"/>
    <property type="molecule type" value="Genomic_DNA"/>
</dbReference>
<name>A0A0M0JMZ2_9EUKA</name>
<evidence type="ECO:0000259" key="2">
    <source>
        <dbReference type="PROSITE" id="PS50222"/>
    </source>
</evidence>
<proteinExistence type="predicted"/>
<dbReference type="Pfam" id="PF13202">
    <property type="entry name" value="EF-hand_5"/>
    <property type="match status" value="1"/>
</dbReference>
<protein>
    <recommendedName>
        <fullName evidence="2">EF-hand domain-containing protein</fullName>
    </recommendedName>
</protein>
<dbReference type="GO" id="GO:0005509">
    <property type="term" value="F:calcium ion binding"/>
    <property type="evidence" value="ECO:0007669"/>
    <property type="project" value="InterPro"/>
</dbReference>
<gene>
    <name evidence="3" type="ORF">Ctob_012835</name>
</gene>
<evidence type="ECO:0000256" key="1">
    <source>
        <dbReference type="ARBA" id="ARBA00022837"/>
    </source>
</evidence>
<evidence type="ECO:0000313" key="4">
    <source>
        <dbReference type="Proteomes" id="UP000037460"/>
    </source>
</evidence>